<keyword evidence="2" id="KW-0456">Lyase</keyword>
<dbReference type="Pfam" id="PF00596">
    <property type="entry name" value="Aldolase_II"/>
    <property type="match status" value="1"/>
</dbReference>
<dbReference type="AlphaFoldDB" id="A0A402CT37"/>
<dbReference type="SUPFAM" id="SSF53639">
    <property type="entry name" value="AraD/HMP-PK domain-like"/>
    <property type="match status" value="1"/>
</dbReference>
<organism evidence="3 4">
    <name type="scientific">Capsulimonas corticalis</name>
    <dbReference type="NCBI Taxonomy" id="2219043"/>
    <lineage>
        <taxon>Bacteria</taxon>
        <taxon>Bacillati</taxon>
        <taxon>Armatimonadota</taxon>
        <taxon>Armatimonadia</taxon>
        <taxon>Capsulimonadales</taxon>
        <taxon>Capsulimonadaceae</taxon>
        <taxon>Capsulimonas</taxon>
    </lineage>
</organism>
<dbReference type="GO" id="GO:0019323">
    <property type="term" value="P:pentose catabolic process"/>
    <property type="evidence" value="ECO:0007669"/>
    <property type="project" value="TreeGrafter"/>
</dbReference>
<dbReference type="RefSeq" id="WP_119320557.1">
    <property type="nucleotide sequence ID" value="NZ_AP025739.1"/>
</dbReference>
<protein>
    <submittedName>
        <fullName evidence="3">Uncharacterized protein</fullName>
    </submittedName>
</protein>
<accession>A0A402CT37</accession>
<keyword evidence="4" id="KW-1185">Reference proteome</keyword>
<dbReference type="InterPro" id="IPR050197">
    <property type="entry name" value="Aldolase_class_II_sugar_metab"/>
</dbReference>
<keyword evidence="1" id="KW-0479">Metal-binding</keyword>
<proteinExistence type="predicted"/>
<dbReference type="InterPro" id="IPR001303">
    <property type="entry name" value="Aldolase_II/adducin_N"/>
</dbReference>
<sequence>MTDTDGILPQLLTLSHDLGDAGRQWAILGEGNTSARLSEATFLVKASGSQLRTLTSDQLVEVSFAPLLDALRSSEFWPDERTRDLLRSCCVHEGSRTPSVETLFHAGLLSLPGVNFIGHTHVTSINSLTCSRGGWDLMLQGRRLFPDEIVVCGVAPCCVPYVDPGLPLARTILERVQQFIQKHGAVPKTIYLQNHGFIALGASASEVLSITQMADKAAHILIGAIACGEPMFMSHADVSRIATRPDEHLRQRALGLK</sequence>
<dbReference type="GO" id="GO:0005829">
    <property type="term" value="C:cytosol"/>
    <property type="evidence" value="ECO:0007669"/>
    <property type="project" value="TreeGrafter"/>
</dbReference>
<dbReference type="Proteomes" id="UP000287394">
    <property type="component" value="Chromosome"/>
</dbReference>
<reference evidence="3 4" key="1">
    <citation type="journal article" date="2019" name="Int. J. Syst. Evol. Microbiol.">
        <title>Capsulimonas corticalis gen. nov., sp. nov., an aerobic capsulated bacterium, of a novel bacterial order, Capsulimonadales ord. nov., of the class Armatimonadia of the phylum Armatimonadetes.</title>
        <authorList>
            <person name="Li J."/>
            <person name="Kudo C."/>
            <person name="Tonouchi A."/>
        </authorList>
    </citation>
    <scope>NUCLEOTIDE SEQUENCE [LARGE SCALE GENOMIC DNA]</scope>
    <source>
        <strain evidence="3 4">AX-7</strain>
    </source>
</reference>
<evidence type="ECO:0000256" key="2">
    <source>
        <dbReference type="ARBA" id="ARBA00023239"/>
    </source>
</evidence>
<evidence type="ECO:0000313" key="4">
    <source>
        <dbReference type="Proteomes" id="UP000287394"/>
    </source>
</evidence>
<dbReference type="GO" id="GO:0016832">
    <property type="term" value="F:aldehyde-lyase activity"/>
    <property type="evidence" value="ECO:0007669"/>
    <property type="project" value="TreeGrafter"/>
</dbReference>
<gene>
    <name evidence="3" type="ORF">CCAX7_29090</name>
</gene>
<evidence type="ECO:0000313" key="3">
    <source>
        <dbReference type="EMBL" id="BDI30858.1"/>
    </source>
</evidence>
<dbReference type="PANTHER" id="PTHR22789">
    <property type="entry name" value="FUCULOSE PHOSPHATE ALDOLASE"/>
    <property type="match status" value="1"/>
</dbReference>
<dbReference type="EMBL" id="AP025739">
    <property type="protein sequence ID" value="BDI30858.1"/>
    <property type="molecule type" value="Genomic_DNA"/>
</dbReference>
<dbReference type="GO" id="GO:0046872">
    <property type="term" value="F:metal ion binding"/>
    <property type="evidence" value="ECO:0007669"/>
    <property type="project" value="UniProtKB-KW"/>
</dbReference>
<name>A0A402CT37_9BACT</name>
<dbReference type="Gene3D" id="3.40.225.10">
    <property type="entry name" value="Class II aldolase/adducin N-terminal domain"/>
    <property type="match status" value="1"/>
</dbReference>
<dbReference type="InterPro" id="IPR036409">
    <property type="entry name" value="Aldolase_II/adducin_N_sf"/>
</dbReference>
<dbReference type="SMART" id="SM01007">
    <property type="entry name" value="Aldolase_II"/>
    <property type="match status" value="1"/>
</dbReference>
<dbReference type="OrthoDB" id="9774430at2"/>
<dbReference type="PANTHER" id="PTHR22789:SF0">
    <property type="entry name" value="3-OXO-TETRONATE 4-PHOSPHATE DECARBOXYLASE-RELATED"/>
    <property type="match status" value="1"/>
</dbReference>
<dbReference type="KEGG" id="ccot:CCAX7_29090"/>
<evidence type="ECO:0000256" key="1">
    <source>
        <dbReference type="ARBA" id="ARBA00022723"/>
    </source>
</evidence>